<dbReference type="SMART" id="SM00344">
    <property type="entry name" value="HTH_ASNC"/>
    <property type="match status" value="1"/>
</dbReference>
<evidence type="ECO:0000313" key="6">
    <source>
        <dbReference type="Proteomes" id="UP001597201"/>
    </source>
</evidence>
<keyword evidence="6" id="KW-1185">Reference proteome</keyword>
<name>A0ABW3Y1A2_9FLAO</name>
<dbReference type="InterPro" id="IPR000485">
    <property type="entry name" value="AsnC-type_HTH_dom"/>
</dbReference>
<dbReference type="Pfam" id="PF13404">
    <property type="entry name" value="HTH_AsnC-type"/>
    <property type="match status" value="1"/>
</dbReference>
<evidence type="ECO:0000313" key="5">
    <source>
        <dbReference type="EMBL" id="MFD1315627.1"/>
    </source>
</evidence>
<dbReference type="InterPro" id="IPR019887">
    <property type="entry name" value="Tscrpt_reg_AsnC/Lrp_C"/>
</dbReference>
<dbReference type="InterPro" id="IPR036390">
    <property type="entry name" value="WH_DNA-bd_sf"/>
</dbReference>
<evidence type="ECO:0000259" key="4">
    <source>
        <dbReference type="PROSITE" id="PS50956"/>
    </source>
</evidence>
<dbReference type="InterPro" id="IPR011008">
    <property type="entry name" value="Dimeric_a/b-barrel"/>
</dbReference>
<dbReference type="PANTHER" id="PTHR30154:SF34">
    <property type="entry name" value="TRANSCRIPTIONAL REGULATOR AZLB"/>
    <property type="match status" value="1"/>
</dbReference>
<dbReference type="RefSeq" id="WP_377177979.1">
    <property type="nucleotide sequence ID" value="NZ_JBHTMY010000003.1"/>
</dbReference>
<dbReference type="InterPro" id="IPR011991">
    <property type="entry name" value="ArsR-like_HTH"/>
</dbReference>
<dbReference type="InterPro" id="IPR036388">
    <property type="entry name" value="WH-like_DNA-bd_sf"/>
</dbReference>
<dbReference type="PANTHER" id="PTHR30154">
    <property type="entry name" value="LEUCINE-RESPONSIVE REGULATORY PROTEIN"/>
    <property type="match status" value="1"/>
</dbReference>
<dbReference type="PROSITE" id="PS50956">
    <property type="entry name" value="HTH_ASNC_2"/>
    <property type="match status" value="1"/>
</dbReference>
<gene>
    <name evidence="5" type="ORF">ACFQ39_08380</name>
</gene>
<evidence type="ECO:0000256" key="3">
    <source>
        <dbReference type="ARBA" id="ARBA00023163"/>
    </source>
</evidence>
<dbReference type="Pfam" id="PF01037">
    <property type="entry name" value="AsnC_trans_reg"/>
    <property type="match status" value="1"/>
</dbReference>
<dbReference type="Gene3D" id="1.10.10.10">
    <property type="entry name" value="Winged helix-like DNA-binding domain superfamily/Winged helix DNA-binding domain"/>
    <property type="match status" value="1"/>
</dbReference>
<keyword evidence="2" id="KW-0238">DNA-binding</keyword>
<dbReference type="SUPFAM" id="SSF46785">
    <property type="entry name" value="Winged helix' DNA-binding domain"/>
    <property type="match status" value="1"/>
</dbReference>
<accession>A0ABW3Y1A2</accession>
<proteinExistence type="predicted"/>
<dbReference type="Gene3D" id="3.30.70.920">
    <property type="match status" value="1"/>
</dbReference>
<keyword evidence="1" id="KW-0805">Transcription regulation</keyword>
<dbReference type="SUPFAM" id="SSF54909">
    <property type="entry name" value="Dimeric alpha+beta barrel"/>
    <property type="match status" value="1"/>
</dbReference>
<dbReference type="InterPro" id="IPR019888">
    <property type="entry name" value="Tscrpt_reg_AsnC-like"/>
</dbReference>
<feature type="domain" description="HTH asnC-type" evidence="4">
    <location>
        <begin position="6"/>
        <end position="65"/>
    </location>
</feature>
<evidence type="ECO:0000256" key="1">
    <source>
        <dbReference type="ARBA" id="ARBA00023015"/>
    </source>
</evidence>
<reference evidence="6" key="1">
    <citation type="journal article" date="2019" name="Int. J. Syst. Evol. Microbiol.">
        <title>The Global Catalogue of Microorganisms (GCM) 10K type strain sequencing project: providing services to taxonomists for standard genome sequencing and annotation.</title>
        <authorList>
            <consortium name="The Broad Institute Genomics Platform"/>
            <consortium name="The Broad Institute Genome Sequencing Center for Infectious Disease"/>
            <person name="Wu L."/>
            <person name="Ma J."/>
        </authorList>
    </citation>
    <scope>NUCLEOTIDE SEQUENCE [LARGE SCALE GENOMIC DNA]</scope>
    <source>
        <strain evidence="6">CCUG 61485</strain>
    </source>
</reference>
<dbReference type="CDD" id="cd00090">
    <property type="entry name" value="HTH_ARSR"/>
    <property type="match status" value="1"/>
</dbReference>
<organism evidence="5 6">
    <name type="scientific">Namhaeicola litoreus</name>
    <dbReference type="NCBI Taxonomy" id="1052145"/>
    <lineage>
        <taxon>Bacteria</taxon>
        <taxon>Pseudomonadati</taxon>
        <taxon>Bacteroidota</taxon>
        <taxon>Flavobacteriia</taxon>
        <taxon>Flavobacteriales</taxon>
        <taxon>Flavobacteriaceae</taxon>
        <taxon>Namhaeicola</taxon>
    </lineage>
</organism>
<comment type="caution">
    <text evidence="5">The sequence shown here is derived from an EMBL/GenBank/DDBJ whole genome shotgun (WGS) entry which is preliminary data.</text>
</comment>
<dbReference type="Proteomes" id="UP001597201">
    <property type="component" value="Unassembled WGS sequence"/>
</dbReference>
<sequence>MSVLDDELDLKILKILQQDGRVSFTDIAKELDVAVSTVRNRYNNFISQDILKIYGRINPEKVGLNAYARISICVRPKNKITEVIEKLKELREISFMASVSGEFDLEVNVMCKDTNHLTQMMHDYINNLEGVDHTVINFYLKVHKFTHLDLDLAKHHQ</sequence>
<evidence type="ECO:0000256" key="2">
    <source>
        <dbReference type="ARBA" id="ARBA00023125"/>
    </source>
</evidence>
<keyword evidence="3" id="KW-0804">Transcription</keyword>
<dbReference type="EMBL" id="JBHTMY010000003">
    <property type="protein sequence ID" value="MFD1315627.1"/>
    <property type="molecule type" value="Genomic_DNA"/>
</dbReference>
<protein>
    <submittedName>
        <fullName evidence="5">Lrp/AsnC family transcriptional regulator</fullName>
    </submittedName>
</protein>
<dbReference type="PRINTS" id="PR00033">
    <property type="entry name" value="HTHASNC"/>
</dbReference>